<sequence length="139" mass="16043">MKKKLFTLLFLVLSTTCFAQNDSTIFKGTLTNKEYNVYLKIDFYNQNIKVPGQEIFGDMAGFFGDYQDGRKWLITEVSITDQTASLSIINDYGSEDLTAELSVTPEGKYIFKQLKGSTMKIARNRKWLKLPKTLEFIRR</sequence>
<accession>A0A6A7WDD5</accession>
<feature type="chain" id="PRO_5025652538" evidence="1">
    <location>
        <begin position="20"/>
        <end position="139"/>
    </location>
</feature>
<name>A0A6A7WDD5_9BACT</name>
<keyword evidence="3" id="KW-1185">Reference proteome</keyword>
<protein>
    <submittedName>
        <fullName evidence="2">Uncharacterized protein</fullName>
    </submittedName>
</protein>
<comment type="caution">
    <text evidence="2">The sequence shown here is derived from an EMBL/GenBank/DDBJ whole genome shotgun (WGS) entry which is preliminary data.</text>
</comment>
<reference evidence="2 3" key="1">
    <citation type="submission" date="2019-09" db="EMBL/GenBank/DDBJ databases">
        <title>Distinct polysaccharide growth profiles of human intestinal Prevotella copri isolates.</title>
        <authorList>
            <person name="Fehlner-Peach H."/>
            <person name="Magnabosco C."/>
            <person name="Raghavan V."/>
            <person name="Scher J.U."/>
            <person name="Tett A."/>
            <person name="Cox L.M."/>
            <person name="Gottsegen C."/>
            <person name="Watters A."/>
            <person name="Wiltshire- Gordon J.D."/>
            <person name="Segata N."/>
            <person name="Bonneau R."/>
            <person name="Littman D.R."/>
        </authorList>
    </citation>
    <scope>NUCLEOTIDE SEQUENCE [LARGE SCALE GENOMIC DNA]</scope>
    <source>
        <strain evidence="3">iAQ1173</strain>
    </source>
</reference>
<evidence type="ECO:0000256" key="1">
    <source>
        <dbReference type="SAM" id="SignalP"/>
    </source>
</evidence>
<feature type="signal peptide" evidence="1">
    <location>
        <begin position="1"/>
        <end position="19"/>
    </location>
</feature>
<dbReference type="EMBL" id="VZAD01000084">
    <property type="protein sequence ID" value="MQP12494.1"/>
    <property type="molecule type" value="Genomic_DNA"/>
</dbReference>
<gene>
    <name evidence="2" type="ORF">F7D20_11135</name>
</gene>
<dbReference type="Proteomes" id="UP000384372">
    <property type="component" value="Unassembled WGS sequence"/>
</dbReference>
<dbReference type="AlphaFoldDB" id="A0A6A7WDD5"/>
<dbReference type="RefSeq" id="WP_158464091.1">
    <property type="nucleotide sequence ID" value="NZ_VZAD01000084.1"/>
</dbReference>
<keyword evidence="1" id="KW-0732">Signal</keyword>
<evidence type="ECO:0000313" key="3">
    <source>
        <dbReference type="Proteomes" id="UP000384372"/>
    </source>
</evidence>
<organism evidence="2 3">
    <name type="scientific">Segatella copri</name>
    <dbReference type="NCBI Taxonomy" id="165179"/>
    <lineage>
        <taxon>Bacteria</taxon>
        <taxon>Pseudomonadati</taxon>
        <taxon>Bacteroidota</taxon>
        <taxon>Bacteroidia</taxon>
        <taxon>Bacteroidales</taxon>
        <taxon>Prevotellaceae</taxon>
        <taxon>Segatella</taxon>
    </lineage>
</organism>
<proteinExistence type="predicted"/>
<dbReference type="OrthoDB" id="1086519at2"/>
<evidence type="ECO:0000313" key="2">
    <source>
        <dbReference type="EMBL" id="MQP12494.1"/>
    </source>
</evidence>